<dbReference type="PROSITE" id="PS50111">
    <property type="entry name" value="CHEMOTAXIS_TRANSDUC_2"/>
    <property type="match status" value="1"/>
</dbReference>
<evidence type="ECO:0000256" key="5">
    <source>
        <dbReference type="PROSITE-ProRule" id="PRU00284"/>
    </source>
</evidence>
<dbReference type="CDD" id="cd01068">
    <property type="entry name" value="globin_sensor"/>
    <property type="match status" value="1"/>
</dbReference>
<comment type="subcellular location">
    <subcellularLocation>
        <location evidence="1">Cell inner membrane</location>
        <topology evidence="1">Multi-pass membrane protein</topology>
    </subcellularLocation>
</comment>
<organism evidence="8 9">
    <name type="scientific">Dongia sedimenti</name>
    <dbReference type="NCBI Taxonomy" id="3064282"/>
    <lineage>
        <taxon>Bacteria</taxon>
        <taxon>Pseudomonadati</taxon>
        <taxon>Pseudomonadota</taxon>
        <taxon>Alphaproteobacteria</taxon>
        <taxon>Rhodospirillales</taxon>
        <taxon>Dongiaceae</taxon>
        <taxon>Dongia</taxon>
    </lineage>
</organism>
<keyword evidence="2" id="KW-0472">Membrane</keyword>
<comment type="caution">
    <text evidence="8">The sequence shown here is derived from an EMBL/GenBank/DDBJ whole genome shotgun (WGS) entry which is preliminary data.</text>
</comment>
<comment type="similarity">
    <text evidence="4">Belongs to the methyl-accepting chemotaxis (MCP) protein family.</text>
</comment>
<evidence type="ECO:0000256" key="1">
    <source>
        <dbReference type="ARBA" id="ARBA00004429"/>
    </source>
</evidence>
<reference evidence="9" key="1">
    <citation type="submission" date="2023-08" db="EMBL/GenBank/DDBJ databases">
        <title>Rhodospirillaceae gen. nov., a novel taxon isolated from the Yangtze River Yuezi River estuary sludge.</title>
        <authorList>
            <person name="Ruan L."/>
        </authorList>
    </citation>
    <scope>NUCLEOTIDE SEQUENCE [LARGE SCALE GENOMIC DNA]</scope>
    <source>
        <strain evidence="9">R-7</strain>
    </source>
</reference>
<evidence type="ECO:0000256" key="4">
    <source>
        <dbReference type="ARBA" id="ARBA00029447"/>
    </source>
</evidence>
<evidence type="ECO:0000259" key="7">
    <source>
        <dbReference type="PROSITE" id="PS50192"/>
    </source>
</evidence>
<keyword evidence="9" id="KW-1185">Reference proteome</keyword>
<dbReference type="SUPFAM" id="SSF46458">
    <property type="entry name" value="Globin-like"/>
    <property type="match status" value="1"/>
</dbReference>
<dbReference type="EMBL" id="JAUYVI010000004">
    <property type="protein sequence ID" value="MDQ7248525.1"/>
    <property type="molecule type" value="Genomic_DNA"/>
</dbReference>
<proteinExistence type="inferred from homology"/>
<feature type="domain" description="T-SNARE coiled-coil homology" evidence="7">
    <location>
        <begin position="348"/>
        <end position="410"/>
    </location>
</feature>
<keyword evidence="3 5" id="KW-0807">Transducer</keyword>
<dbReference type="SMART" id="SM00283">
    <property type="entry name" value="MA"/>
    <property type="match status" value="1"/>
</dbReference>
<dbReference type="Pfam" id="PF00015">
    <property type="entry name" value="MCPsignal"/>
    <property type="match status" value="1"/>
</dbReference>
<accession>A0ABU0YLD3</accession>
<dbReference type="PRINTS" id="PR00260">
    <property type="entry name" value="CHEMTRNSDUCR"/>
</dbReference>
<keyword evidence="2" id="KW-1003">Cell membrane</keyword>
<dbReference type="InterPro" id="IPR012292">
    <property type="entry name" value="Globin/Proto"/>
</dbReference>
<dbReference type="Proteomes" id="UP001230156">
    <property type="component" value="Unassembled WGS sequence"/>
</dbReference>
<dbReference type="PROSITE" id="PS50192">
    <property type="entry name" value="T_SNARE"/>
    <property type="match status" value="1"/>
</dbReference>
<dbReference type="PANTHER" id="PTHR32089">
    <property type="entry name" value="METHYL-ACCEPTING CHEMOTAXIS PROTEIN MCPB"/>
    <property type="match status" value="1"/>
</dbReference>
<gene>
    <name evidence="8" type="ORF">Q8A70_12645</name>
</gene>
<name>A0ABU0YLD3_9PROT</name>
<dbReference type="SUPFAM" id="SSF58104">
    <property type="entry name" value="Methyl-accepting chemotaxis protein (MCP) signaling domain"/>
    <property type="match status" value="1"/>
</dbReference>
<keyword evidence="2" id="KW-0997">Cell inner membrane</keyword>
<evidence type="ECO:0000313" key="9">
    <source>
        <dbReference type="Proteomes" id="UP001230156"/>
    </source>
</evidence>
<evidence type="ECO:0000256" key="2">
    <source>
        <dbReference type="ARBA" id="ARBA00022519"/>
    </source>
</evidence>
<dbReference type="InterPro" id="IPR000727">
    <property type="entry name" value="T_SNARE_dom"/>
</dbReference>
<dbReference type="Gene3D" id="1.10.287.950">
    <property type="entry name" value="Methyl-accepting chemotaxis protein"/>
    <property type="match status" value="1"/>
</dbReference>
<dbReference type="Gene3D" id="1.10.490.10">
    <property type="entry name" value="Globins"/>
    <property type="match status" value="1"/>
</dbReference>
<dbReference type="InterPro" id="IPR009050">
    <property type="entry name" value="Globin-like_sf"/>
</dbReference>
<dbReference type="InterPro" id="IPR039379">
    <property type="entry name" value="Protoglobin_sensor_dom"/>
</dbReference>
<evidence type="ECO:0000256" key="3">
    <source>
        <dbReference type="ARBA" id="ARBA00023224"/>
    </source>
</evidence>
<evidence type="ECO:0000259" key="6">
    <source>
        <dbReference type="PROSITE" id="PS50111"/>
    </source>
</evidence>
<sequence>MGSSAAAQAARSDDRITRFSFHEISDQSRHVLRGFWPAVSRELPSILDGFYAHVSGVDCLARLVGEQSARLKGAQAKHWERLFSGDFDDAYFQSIRSIGLAHNRIGLEPRWYIGGYSFVLRRLLRVATRHYRFAPERAGALSAAIAQAVLLDMDLAISTYQDALLEERQARQGRITAAVDAFGTTMDESLASVDDAAKQMSATASSLASSASQTSAQADLVTHAAGQATQNVDAVAAAAEQLSSSIAEIGSQVSQSTEITRRAVDEARRTNESVQGLAGAAERIGNVVKLISDIAGQTNLLALNATIEAARAGDAGKGFAVVAAEVKNLANQTARATDEISIQIGGIQDETRKSVEMITGIGRTIAAVSEIATAIAGAVEEQAAATQEIARNVQQAADSTSAVSKNMVDVTAAAADTGAASTQVLSSATALDEQTRSVRSEVAAFLKQVTQA</sequence>
<protein>
    <submittedName>
        <fullName evidence="8">Globin-coupled sensor protein</fullName>
    </submittedName>
</protein>
<feature type="domain" description="Methyl-accepting transducer" evidence="6">
    <location>
        <begin position="189"/>
        <end position="432"/>
    </location>
</feature>
<dbReference type="InterPro" id="IPR004089">
    <property type="entry name" value="MCPsignal_dom"/>
</dbReference>
<dbReference type="Pfam" id="PF11563">
    <property type="entry name" value="Protoglobin"/>
    <property type="match status" value="1"/>
</dbReference>
<evidence type="ECO:0000313" key="8">
    <source>
        <dbReference type="EMBL" id="MDQ7248525.1"/>
    </source>
</evidence>
<dbReference type="InterPro" id="IPR004090">
    <property type="entry name" value="Chemotax_Me-accpt_rcpt"/>
</dbReference>
<dbReference type="PANTHER" id="PTHR32089:SF112">
    <property type="entry name" value="LYSOZYME-LIKE PROTEIN-RELATED"/>
    <property type="match status" value="1"/>
</dbReference>
<dbReference type="RefSeq" id="WP_379956005.1">
    <property type="nucleotide sequence ID" value="NZ_JAUYVI010000004.1"/>
</dbReference>
<dbReference type="InterPro" id="IPR044398">
    <property type="entry name" value="Globin-sensor_dom"/>
</dbReference>